<dbReference type="AlphaFoldDB" id="A0A2V1E2L5"/>
<keyword evidence="2" id="KW-1185">Reference proteome</keyword>
<organism evidence="1 2">
    <name type="scientific">Periconia macrospinosa</name>
    <dbReference type="NCBI Taxonomy" id="97972"/>
    <lineage>
        <taxon>Eukaryota</taxon>
        <taxon>Fungi</taxon>
        <taxon>Dikarya</taxon>
        <taxon>Ascomycota</taxon>
        <taxon>Pezizomycotina</taxon>
        <taxon>Dothideomycetes</taxon>
        <taxon>Pleosporomycetidae</taxon>
        <taxon>Pleosporales</taxon>
        <taxon>Massarineae</taxon>
        <taxon>Periconiaceae</taxon>
        <taxon>Periconia</taxon>
    </lineage>
</organism>
<accession>A0A2V1E2L5</accession>
<name>A0A2V1E2L5_9PLEO</name>
<sequence length="154" mass="17240">MGNGGLGRLNRIDALHTNAKLVAVSAQRERDSPSYFKCAVGTVSWRLLYLGDGFNKSERGEMSAWSRRKAVEEVEGSRQMRWGRVPLPLLATACCCACARARARTRAHESLDRDDLLSSPPLSSLLQMKICVGKRDKGRMRKRHGSDYAFYSSF</sequence>
<proteinExistence type="predicted"/>
<gene>
    <name evidence="1" type="ORF">DM02DRAFT_188139</name>
</gene>
<reference evidence="1 2" key="1">
    <citation type="journal article" date="2018" name="Sci. Rep.">
        <title>Comparative genomics provides insights into the lifestyle and reveals functional heterogeneity of dark septate endophytic fungi.</title>
        <authorList>
            <person name="Knapp D.G."/>
            <person name="Nemeth J.B."/>
            <person name="Barry K."/>
            <person name="Hainaut M."/>
            <person name="Henrissat B."/>
            <person name="Johnson J."/>
            <person name="Kuo A."/>
            <person name="Lim J.H.P."/>
            <person name="Lipzen A."/>
            <person name="Nolan M."/>
            <person name="Ohm R.A."/>
            <person name="Tamas L."/>
            <person name="Grigoriev I.V."/>
            <person name="Spatafora J.W."/>
            <person name="Nagy L.G."/>
            <person name="Kovacs G.M."/>
        </authorList>
    </citation>
    <scope>NUCLEOTIDE SEQUENCE [LARGE SCALE GENOMIC DNA]</scope>
    <source>
        <strain evidence="1 2">DSE2036</strain>
    </source>
</reference>
<evidence type="ECO:0000313" key="1">
    <source>
        <dbReference type="EMBL" id="PVI04392.1"/>
    </source>
</evidence>
<evidence type="ECO:0000313" key="2">
    <source>
        <dbReference type="Proteomes" id="UP000244855"/>
    </source>
</evidence>
<dbReference type="EMBL" id="KZ805322">
    <property type="protein sequence ID" value="PVI04392.1"/>
    <property type="molecule type" value="Genomic_DNA"/>
</dbReference>
<dbReference type="Proteomes" id="UP000244855">
    <property type="component" value="Unassembled WGS sequence"/>
</dbReference>
<protein>
    <submittedName>
        <fullName evidence="1">Uncharacterized protein</fullName>
    </submittedName>
</protein>